<name>A0A2Y9B7L5_9RHOB</name>
<keyword evidence="1" id="KW-0812">Transmembrane</keyword>
<reference evidence="3 5" key="1">
    <citation type="submission" date="2016-10" db="EMBL/GenBank/DDBJ databases">
        <authorList>
            <person name="Cai Z."/>
        </authorList>
    </citation>
    <scope>NUCLEOTIDE SEQUENCE [LARGE SCALE GENOMIC DNA]</scope>
    <source>
        <strain evidence="3 5">DSM 25227</strain>
    </source>
</reference>
<dbReference type="AlphaFoldDB" id="A0A2Y9B7L5"/>
<evidence type="ECO:0000313" key="5">
    <source>
        <dbReference type="Proteomes" id="UP000251571"/>
    </source>
</evidence>
<evidence type="ECO:0000256" key="1">
    <source>
        <dbReference type="SAM" id="Phobius"/>
    </source>
</evidence>
<dbReference type="OrthoDB" id="7658896at2"/>
<dbReference type="Pfam" id="PF17272">
    <property type="entry name" value="DUF5337"/>
    <property type="match status" value="1"/>
</dbReference>
<dbReference type="Proteomes" id="UP000245839">
    <property type="component" value="Unassembled WGS sequence"/>
</dbReference>
<dbReference type="EMBL" id="QGDJ01000016">
    <property type="protein sequence ID" value="PWJ12476.1"/>
    <property type="molecule type" value="Genomic_DNA"/>
</dbReference>
<feature type="transmembrane region" description="Helical" evidence="1">
    <location>
        <begin position="45"/>
        <end position="65"/>
    </location>
</feature>
<keyword evidence="1" id="KW-1133">Transmembrane helix</keyword>
<dbReference type="InterPro" id="IPR020308">
    <property type="entry name" value="Uncharacterised_Ynq1"/>
</dbReference>
<dbReference type="Proteomes" id="UP000251571">
    <property type="component" value="Unassembled WGS sequence"/>
</dbReference>
<evidence type="ECO:0000313" key="3">
    <source>
        <dbReference type="EMBL" id="SSA50957.1"/>
    </source>
</evidence>
<protein>
    <submittedName>
        <fullName evidence="3">Uncharacterized protein</fullName>
    </submittedName>
</protein>
<feature type="transmembrane region" description="Helical" evidence="1">
    <location>
        <begin position="18"/>
        <end position="39"/>
    </location>
</feature>
<accession>A0A2Y9B7L5</accession>
<keyword evidence="4" id="KW-1185">Reference proteome</keyword>
<reference evidence="2 4" key="2">
    <citation type="submission" date="2018-03" db="EMBL/GenBank/DDBJ databases">
        <title>Genomic Encyclopedia of Archaeal and Bacterial Type Strains, Phase II (KMG-II): from individual species to whole genera.</title>
        <authorList>
            <person name="Goeker M."/>
        </authorList>
    </citation>
    <scope>NUCLEOTIDE SEQUENCE [LARGE SCALE GENOMIC DNA]</scope>
    <source>
        <strain evidence="2 4">DSM 25227</strain>
    </source>
</reference>
<sequence>MTGPSDLQKRIATAQRNVALTILGTFAIWLPLQWAGAAFGIPARWLALADLVALAALAWALIMLLRVRRMRREEE</sequence>
<dbReference type="RefSeq" id="WP_109566150.1">
    <property type="nucleotide sequence ID" value="NZ_QGDJ01000016.1"/>
</dbReference>
<proteinExistence type="predicted"/>
<evidence type="ECO:0000313" key="2">
    <source>
        <dbReference type="EMBL" id="PWJ12476.1"/>
    </source>
</evidence>
<keyword evidence="1" id="KW-0472">Membrane</keyword>
<gene>
    <name evidence="2" type="ORF">BCF38_11634</name>
    <name evidence="3" type="ORF">SAMN05421539_11634</name>
</gene>
<evidence type="ECO:0000313" key="4">
    <source>
        <dbReference type="Proteomes" id="UP000245839"/>
    </source>
</evidence>
<organism evidence="3 5">
    <name type="scientific">Jannaschia seohaensis</name>
    <dbReference type="NCBI Taxonomy" id="475081"/>
    <lineage>
        <taxon>Bacteria</taxon>
        <taxon>Pseudomonadati</taxon>
        <taxon>Pseudomonadota</taxon>
        <taxon>Alphaproteobacteria</taxon>
        <taxon>Rhodobacterales</taxon>
        <taxon>Roseobacteraceae</taxon>
        <taxon>Jannaschia</taxon>
    </lineage>
</organism>
<dbReference type="EMBL" id="UETC01000016">
    <property type="protein sequence ID" value="SSA50957.1"/>
    <property type="molecule type" value="Genomic_DNA"/>
</dbReference>